<evidence type="ECO:0000313" key="1">
    <source>
        <dbReference type="EMBL" id="EFV45608.1"/>
    </source>
</evidence>
<accession>E5Y314</accession>
<dbReference type="HOGENOM" id="CLU_2520958_0_0_7"/>
<reference evidence="1 2" key="2">
    <citation type="submission" date="2013-04" db="EMBL/GenBank/DDBJ databases">
        <title>The Genome Sequence of Bilophila wadsworthia 3_1_6.</title>
        <authorList>
            <consortium name="The Broad Institute Genomics Platform"/>
            <person name="Earl A."/>
            <person name="Ward D."/>
            <person name="Feldgarden M."/>
            <person name="Gevers D."/>
            <person name="Sibley C."/>
            <person name="Strauss J."/>
            <person name="Allen-Vercoe E."/>
            <person name="Walker B."/>
            <person name="Young S."/>
            <person name="Zeng Q."/>
            <person name="Gargeya S."/>
            <person name="Fitzgerald M."/>
            <person name="Haas B."/>
            <person name="Abouelleil A."/>
            <person name="Allen A.W."/>
            <person name="Alvarado L."/>
            <person name="Arachchi H.M."/>
            <person name="Berlin A.M."/>
            <person name="Chapman S.B."/>
            <person name="Gainer-Dewar J."/>
            <person name="Goldberg J."/>
            <person name="Griggs A."/>
            <person name="Gujja S."/>
            <person name="Hansen M."/>
            <person name="Howarth C."/>
            <person name="Imamovic A."/>
            <person name="Ireland A."/>
            <person name="Larimer J."/>
            <person name="McCowan C."/>
            <person name="Murphy C."/>
            <person name="Pearson M."/>
            <person name="Poon T.W."/>
            <person name="Priest M."/>
            <person name="Roberts A."/>
            <person name="Saif S."/>
            <person name="Shea T."/>
            <person name="Sisk P."/>
            <person name="Sykes S."/>
            <person name="Wortman J."/>
            <person name="Nusbaum C."/>
            <person name="Birren B."/>
        </authorList>
    </citation>
    <scope>NUCLEOTIDE SEQUENCE [LARGE SCALE GENOMIC DNA]</scope>
    <source>
        <strain evidence="1 2">3_1_6</strain>
    </source>
</reference>
<comment type="caution">
    <text evidence="1">The sequence shown here is derived from an EMBL/GenBank/DDBJ whole genome shotgun (WGS) entry which is preliminary data.</text>
</comment>
<proteinExistence type="predicted"/>
<keyword evidence="2" id="KW-1185">Reference proteome</keyword>
<evidence type="ECO:0000313" key="2">
    <source>
        <dbReference type="Proteomes" id="UP000006034"/>
    </source>
</evidence>
<dbReference type="EMBL" id="ADCP02000002">
    <property type="protein sequence ID" value="EFV45608.1"/>
    <property type="molecule type" value="Genomic_DNA"/>
</dbReference>
<dbReference type="AlphaFoldDB" id="E5Y314"/>
<reference evidence="1 2" key="1">
    <citation type="submission" date="2010-10" db="EMBL/GenBank/DDBJ databases">
        <authorList>
            <consortium name="The Broad Institute Genome Sequencing Platform"/>
            <person name="Ward D."/>
            <person name="Earl A."/>
            <person name="Feldgarden M."/>
            <person name="Young S.K."/>
            <person name="Gargeya S."/>
            <person name="Zeng Q."/>
            <person name="Alvarado L."/>
            <person name="Berlin A."/>
            <person name="Bochicchio J."/>
            <person name="Chapman S.B."/>
            <person name="Chen Z."/>
            <person name="Freedman E."/>
            <person name="Gellesch M."/>
            <person name="Goldberg J."/>
            <person name="Griggs A."/>
            <person name="Gujja S."/>
            <person name="Heilman E."/>
            <person name="Heiman D."/>
            <person name="Howarth C."/>
            <person name="Mehta T."/>
            <person name="Neiman D."/>
            <person name="Pearson M."/>
            <person name="Roberts A."/>
            <person name="Saif S."/>
            <person name="Shea T."/>
            <person name="Shenoy N."/>
            <person name="Sisk P."/>
            <person name="Stolte C."/>
            <person name="Sykes S."/>
            <person name="White J."/>
            <person name="Yandava C."/>
            <person name="Allen-Vercoe E."/>
            <person name="Sibley C."/>
            <person name="Ambrose C.E."/>
            <person name="Strauss J."/>
            <person name="Daigneault M."/>
            <person name="Haas B."/>
            <person name="Nusbaum C."/>
            <person name="Birren B."/>
        </authorList>
    </citation>
    <scope>NUCLEOTIDE SEQUENCE [LARGE SCALE GENOMIC DNA]</scope>
    <source>
        <strain evidence="1 2">3_1_6</strain>
    </source>
</reference>
<protein>
    <submittedName>
        <fullName evidence="1">Uncharacterized protein</fullName>
    </submittedName>
</protein>
<name>E5Y314_BILW3</name>
<organism evidence="1 2">
    <name type="scientific">Bilophila wadsworthia (strain 3_1_6)</name>
    <dbReference type="NCBI Taxonomy" id="563192"/>
    <lineage>
        <taxon>Bacteria</taxon>
        <taxon>Pseudomonadati</taxon>
        <taxon>Thermodesulfobacteriota</taxon>
        <taxon>Desulfovibrionia</taxon>
        <taxon>Desulfovibrionales</taxon>
        <taxon>Desulfovibrionaceae</taxon>
        <taxon>Bilophila</taxon>
    </lineage>
</organism>
<gene>
    <name evidence="1" type="ORF">HMPREF0179_00575</name>
</gene>
<dbReference type="GeneID" id="78087236"/>
<dbReference type="Proteomes" id="UP000006034">
    <property type="component" value="Unassembled WGS sequence"/>
</dbReference>
<dbReference type="RefSeq" id="WP_005024782.1">
    <property type="nucleotide sequence ID" value="NZ_KE150239.1"/>
</dbReference>
<sequence length="84" mass="9274">MGIPQKSLVIGACEIACHYPELSLNDAAGDALQLAEKIRLYGIEENQKKETVFIAACRFVSADKDLTPQKAVEKALRLWDIIEA</sequence>